<dbReference type="PANTHER" id="PTHR21310">
    <property type="entry name" value="AMINOGLYCOSIDE PHOSPHOTRANSFERASE-RELATED-RELATED"/>
    <property type="match status" value="1"/>
</dbReference>
<dbReference type="InterPro" id="IPR051678">
    <property type="entry name" value="AGP_Transferase"/>
</dbReference>
<evidence type="ECO:0000259" key="1">
    <source>
        <dbReference type="Pfam" id="PF01636"/>
    </source>
</evidence>
<dbReference type="AlphaFoldDB" id="A0A3N2R6F9"/>
<name>A0A3N2R6F9_9RHOB</name>
<sequence length="306" mass="33111">MLPNLTSTTAMTPHPDEIPVDETFVAGLIRAQAPQWAGLPLRRIASSGTDNAIFRLGDRLSVRVPRRPSAVALISKELDWLPRLQGLPLEVPALRFRGRAEAGLAFSFGVLDWIKGQTAIPEHLADWQGAAFALADFLKALHLKDTDGAPPAGASNSRRGVALSALTEATLPAIDIVADEIDAQGAHALWDKACAEESSRPPVWLHGDLKADNLIVRDGVLSGVIDWGLSAVGDPAADHATAWFWIDPSARAAFRDHLNLDDSDWLRAKGWALYGAIIALSYYRGGRNESLCRQSRLTLSRLGLLL</sequence>
<accession>A0A3N2R6F9</accession>
<dbReference type="Gene3D" id="3.30.200.20">
    <property type="entry name" value="Phosphorylase Kinase, domain 1"/>
    <property type="match status" value="1"/>
</dbReference>
<keyword evidence="3" id="KW-1185">Reference proteome</keyword>
<dbReference type="CDD" id="cd05155">
    <property type="entry name" value="APH_ChoK_like_1"/>
    <property type="match status" value="1"/>
</dbReference>
<keyword evidence="2" id="KW-0808">Transferase</keyword>
<dbReference type="EMBL" id="RDRB01000003">
    <property type="protein sequence ID" value="ROU03075.1"/>
    <property type="molecule type" value="Genomic_DNA"/>
</dbReference>
<reference evidence="2 3" key="1">
    <citation type="submission" date="2018-10" db="EMBL/GenBank/DDBJ databases">
        <title>Histidinibacterium lentulum gen. nov., sp. nov., a marine bacterium from the culture broth of Picochlorum sp. 122.</title>
        <authorList>
            <person name="Wang G."/>
        </authorList>
    </citation>
    <scope>NUCLEOTIDE SEQUENCE [LARGE SCALE GENOMIC DNA]</scope>
    <source>
        <strain evidence="2 3">B17</strain>
    </source>
</reference>
<dbReference type="InterPro" id="IPR002575">
    <property type="entry name" value="Aminoglycoside_PTrfase"/>
</dbReference>
<evidence type="ECO:0000313" key="2">
    <source>
        <dbReference type="EMBL" id="ROU03075.1"/>
    </source>
</evidence>
<organism evidence="2 3">
    <name type="scientific">Histidinibacterium lentulum</name>
    <dbReference type="NCBI Taxonomy" id="2480588"/>
    <lineage>
        <taxon>Bacteria</taxon>
        <taxon>Pseudomonadati</taxon>
        <taxon>Pseudomonadota</taxon>
        <taxon>Alphaproteobacteria</taxon>
        <taxon>Rhodobacterales</taxon>
        <taxon>Paracoccaceae</taxon>
        <taxon>Histidinibacterium</taxon>
    </lineage>
</organism>
<dbReference type="RefSeq" id="WP_123641623.1">
    <property type="nucleotide sequence ID" value="NZ_ML119083.1"/>
</dbReference>
<dbReference type="InterPro" id="IPR011009">
    <property type="entry name" value="Kinase-like_dom_sf"/>
</dbReference>
<feature type="domain" description="Aminoglycoside phosphotransferase" evidence="1">
    <location>
        <begin position="45"/>
        <end position="271"/>
    </location>
</feature>
<protein>
    <submittedName>
        <fullName evidence="2">Aminoglycoside phosphotransferase family protein</fullName>
    </submittedName>
</protein>
<evidence type="ECO:0000313" key="3">
    <source>
        <dbReference type="Proteomes" id="UP000268016"/>
    </source>
</evidence>
<dbReference type="SUPFAM" id="SSF56112">
    <property type="entry name" value="Protein kinase-like (PK-like)"/>
    <property type="match status" value="1"/>
</dbReference>
<dbReference type="Proteomes" id="UP000268016">
    <property type="component" value="Unassembled WGS sequence"/>
</dbReference>
<comment type="caution">
    <text evidence="2">The sequence shown here is derived from an EMBL/GenBank/DDBJ whole genome shotgun (WGS) entry which is preliminary data.</text>
</comment>
<dbReference type="PANTHER" id="PTHR21310:SF42">
    <property type="entry name" value="BIFUNCTIONAL AAC_APH"/>
    <property type="match status" value="1"/>
</dbReference>
<dbReference type="GO" id="GO:0016740">
    <property type="term" value="F:transferase activity"/>
    <property type="evidence" value="ECO:0007669"/>
    <property type="project" value="UniProtKB-KW"/>
</dbReference>
<gene>
    <name evidence="2" type="ORF">EAT49_07220</name>
</gene>
<dbReference type="Gene3D" id="3.90.1200.10">
    <property type="match status" value="1"/>
</dbReference>
<dbReference type="Pfam" id="PF01636">
    <property type="entry name" value="APH"/>
    <property type="match status" value="1"/>
</dbReference>
<proteinExistence type="predicted"/>
<dbReference type="OrthoDB" id="3806873at2"/>